<name>C3SAD4_BRADI</name>
<feature type="compositionally biased region" description="Low complexity" evidence="1">
    <location>
        <begin position="70"/>
        <end position="83"/>
    </location>
</feature>
<dbReference type="PANTHER" id="PTHR33110">
    <property type="entry name" value="F-BOX/KELCH-REPEAT PROTEIN-RELATED"/>
    <property type="match status" value="1"/>
</dbReference>
<dbReference type="InterPro" id="IPR005174">
    <property type="entry name" value="KIB1-4_b-propeller"/>
</dbReference>
<dbReference type="AlphaFoldDB" id="C3SAD4"/>
<dbReference type="Pfam" id="PF03478">
    <property type="entry name" value="Beta-prop_KIB1-4"/>
    <property type="match status" value="1"/>
</dbReference>
<protein>
    <submittedName>
        <fullName evidence="3">F-box domain containing protein</fullName>
    </submittedName>
</protein>
<evidence type="ECO:0000256" key="1">
    <source>
        <dbReference type="SAM" id="MobiDB-lite"/>
    </source>
</evidence>
<feature type="region of interest" description="Disordered" evidence="1">
    <location>
        <begin position="70"/>
        <end position="141"/>
    </location>
</feature>
<sequence length="293" mass="33324">MTRRHRPHQLPWIALTEGDVVTPFDGRSHSHSLLLCPTTCHRPRLDRHLPPPRPRPQALLLWRDALRLARPSLRRPPQQQQQPDLRRSSDDDENDDQEEEGEIYDSDDDNEWEGQIYHDDDDNGEGEEDQGGIDDDSSDDANKVEEDYNEALGVDVGTFSSNYSTESTKVKETGETNILSRHLIKSRGKLLMVRQHRRVKPPGYVDGHTHHVEVLAADASTGAWVPVPVGNGCALFISMNFSKCVPAPCGEVREDVIYDIDTGEVYDMKFRKMQRFYTSRGAVTWLFPPELVV</sequence>
<dbReference type="EMBL" id="EU730901">
    <property type="protein sequence ID" value="ACF22768.1"/>
    <property type="molecule type" value="Genomic_DNA"/>
</dbReference>
<organism evidence="3">
    <name type="scientific">Brachypodium distachyon</name>
    <name type="common">Purple false brome</name>
    <name type="synonym">Trachynia distachya</name>
    <dbReference type="NCBI Taxonomy" id="15368"/>
    <lineage>
        <taxon>Eukaryota</taxon>
        <taxon>Viridiplantae</taxon>
        <taxon>Streptophyta</taxon>
        <taxon>Embryophyta</taxon>
        <taxon>Tracheophyta</taxon>
        <taxon>Spermatophyta</taxon>
        <taxon>Magnoliopsida</taxon>
        <taxon>Liliopsida</taxon>
        <taxon>Poales</taxon>
        <taxon>Poaceae</taxon>
        <taxon>BOP clade</taxon>
        <taxon>Pooideae</taxon>
        <taxon>Stipodae</taxon>
        <taxon>Brachypodieae</taxon>
        <taxon>Brachypodium</taxon>
    </lineage>
</organism>
<evidence type="ECO:0000313" key="3">
    <source>
        <dbReference type="EMBL" id="ACF22768.1"/>
    </source>
</evidence>
<evidence type="ECO:0000259" key="2">
    <source>
        <dbReference type="Pfam" id="PF03478"/>
    </source>
</evidence>
<feature type="compositionally biased region" description="Acidic residues" evidence="1">
    <location>
        <begin position="119"/>
        <end position="139"/>
    </location>
</feature>
<reference evidence="3" key="1">
    <citation type="journal article" date="2009" name="Plant Mol. Biol.">
        <title>Structural characterization of Brachypodium genome and its syntenic relationship with rice and wheat.</title>
        <authorList>
            <person name="Huo N."/>
            <person name="Vogel J.P."/>
            <person name="Lazo G.R."/>
            <person name="You F.M."/>
            <person name="Ma Y."/>
            <person name="McMahon S."/>
            <person name="Dvorak J."/>
            <person name="Anderson O.D."/>
            <person name="Luo M.C."/>
            <person name="Gu Y.Q."/>
        </authorList>
    </citation>
    <scope>NUCLEOTIDE SEQUENCE</scope>
</reference>
<proteinExistence type="predicted"/>
<accession>C3SAD4</accession>
<feature type="compositionally biased region" description="Acidic residues" evidence="1">
    <location>
        <begin position="90"/>
        <end position="112"/>
    </location>
</feature>
<dbReference type="PANTHER" id="PTHR33110:SF114">
    <property type="entry name" value="F-BOX DOMAIN-CONTAINING PROTEIN"/>
    <property type="match status" value="1"/>
</dbReference>
<feature type="domain" description="KIB1-4 beta-propeller" evidence="2">
    <location>
        <begin position="175"/>
        <end position="264"/>
    </location>
</feature>